<sequence length="76" mass="8281">MINKLILLAVVIAITHSVKQCGPNEEYRECGTACEPKCNEPEPAFCTMNCVADVCQCKQGFKRGQRGCMPQGPGCM</sequence>
<dbReference type="Gene3D" id="2.10.25.10">
    <property type="entry name" value="Laminin"/>
    <property type="match status" value="1"/>
</dbReference>
<evidence type="ECO:0000256" key="3">
    <source>
        <dbReference type="ARBA" id="ARBA00023157"/>
    </source>
</evidence>
<dbReference type="PANTHER" id="PTHR23259:SF70">
    <property type="entry name" value="ACCESSORY GLAND PROTEIN ACP62F-RELATED"/>
    <property type="match status" value="1"/>
</dbReference>
<feature type="chain" id="PRO_5029844050" evidence="4">
    <location>
        <begin position="18"/>
        <end position="76"/>
    </location>
</feature>
<accession>A0A7I5EEQ0</accession>
<dbReference type="Pfam" id="PF01826">
    <property type="entry name" value="TIL"/>
    <property type="match status" value="1"/>
</dbReference>
<evidence type="ECO:0000313" key="7">
    <source>
        <dbReference type="WBParaSite" id="HCON_00184665-00001"/>
    </source>
</evidence>
<evidence type="ECO:0000259" key="5">
    <source>
        <dbReference type="Pfam" id="PF01826"/>
    </source>
</evidence>
<feature type="domain" description="TIL" evidence="5">
    <location>
        <begin position="21"/>
        <end position="71"/>
    </location>
</feature>
<evidence type="ECO:0000256" key="2">
    <source>
        <dbReference type="ARBA" id="ARBA00022900"/>
    </source>
</evidence>
<dbReference type="Proteomes" id="UP000025227">
    <property type="component" value="Unplaced"/>
</dbReference>
<evidence type="ECO:0000313" key="6">
    <source>
        <dbReference type="Proteomes" id="UP000025227"/>
    </source>
</evidence>
<keyword evidence="4" id="KW-0732">Signal</keyword>
<keyword evidence="3" id="KW-1015">Disulfide bond</keyword>
<feature type="signal peptide" evidence="4">
    <location>
        <begin position="1"/>
        <end position="17"/>
    </location>
</feature>
<evidence type="ECO:0000256" key="4">
    <source>
        <dbReference type="SAM" id="SignalP"/>
    </source>
</evidence>
<dbReference type="WBParaSite" id="HCON_00184665-00001">
    <property type="protein sequence ID" value="HCON_00184665-00001"/>
    <property type="gene ID" value="HCON_00184665"/>
</dbReference>
<dbReference type="InterPro" id="IPR051368">
    <property type="entry name" value="SerProtInhib-TIL_Domain"/>
</dbReference>
<keyword evidence="2" id="KW-0722">Serine protease inhibitor</keyword>
<reference evidence="7" key="1">
    <citation type="submission" date="2020-12" db="UniProtKB">
        <authorList>
            <consortium name="WormBaseParasite"/>
        </authorList>
    </citation>
    <scope>IDENTIFICATION</scope>
    <source>
        <strain evidence="7">MHco3</strain>
    </source>
</reference>
<dbReference type="InterPro" id="IPR002919">
    <property type="entry name" value="TIL_dom"/>
</dbReference>
<keyword evidence="6" id="KW-1185">Reference proteome</keyword>
<dbReference type="AlphaFoldDB" id="A0A7I5EEQ0"/>
<dbReference type="OrthoDB" id="5912264at2759"/>
<dbReference type="InterPro" id="IPR036084">
    <property type="entry name" value="Ser_inhib-like_sf"/>
</dbReference>
<name>A0A7I5EEQ0_HAECO</name>
<keyword evidence="1" id="KW-0646">Protease inhibitor</keyword>
<proteinExistence type="predicted"/>
<protein>
    <submittedName>
        <fullName evidence="7">TIL domain-containing protein</fullName>
    </submittedName>
</protein>
<dbReference type="CDD" id="cd19941">
    <property type="entry name" value="TIL"/>
    <property type="match status" value="1"/>
</dbReference>
<evidence type="ECO:0000256" key="1">
    <source>
        <dbReference type="ARBA" id="ARBA00022690"/>
    </source>
</evidence>
<dbReference type="GO" id="GO:0004867">
    <property type="term" value="F:serine-type endopeptidase inhibitor activity"/>
    <property type="evidence" value="ECO:0007669"/>
    <property type="project" value="UniProtKB-KW"/>
</dbReference>
<dbReference type="OMA" id="EPKCNEP"/>
<dbReference type="SUPFAM" id="SSF57567">
    <property type="entry name" value="Serine protease inhibitors"/>
    <property type="match status" value="1"/>
</dbReference>
<dbReference type="PANTHER" id="PTHR23259">
    <property type="entry name" value="RIDDLE"/>
    <property type="match status" value="1"/>
</dbReference>
<organism evidence="6 7">
    <name type="scientific">Haemonchus contortus</name>
    <name type="common">Barber pole worm</name>
    <dbReference type="NCBI Taxonomy" id="6289"/>
    <lineage>
        <taxon>Eukaryota</taxon>
        <taxon>Metazoa</taxon>
        <taxon>Ecdysozoa</taxon>
        <taxon>Nematoda</taxon>
        <taxon>Chromadorea</taxon>
        <taxon>Rhabditida</taxon>
        <taxon>Rhabditina</taxon>
        <taxon>Rhabditomorpha</taxon>
        <taxon>Strongyloidea</taxon>
        <taxon>Trichostrongylidae</taxon>
        <taxon>Haemonchus</taxon>
    </lineage>
</organism>